<dbReference type="Gene3D" id="3.40.50.10140">
    <property type="entry name" value="Toll/interleukin-1 receptor homology (TIR) domain"/>
    <property type="match status" value="1"/>
</dbReference>
<sequence>MLWKFDISHNEFLCSCAQRWFVDFLRSSNISKILKDWPNFYVCVYPEDKKSILLVDYKPTDVECSKWSPVFTIVMVTVVSLFIVTLVLILIFSCNANIRNLIYFLRVNAWKRKGYFRFNVSESCEYNAFVIYCDSDRQWVHMELVRRIEEIDLKVCVHHRDFDIGEPITDNITKYVGKSWKVIVVMSNDFTKVNGVNENLTWYRKEGVAMGKTHLFL</sequence>
<keyword evidence="5 6" id="KW-0472">Membrane</keyword>
<accession>A0A6J8EGN2</accession>
<name>A0A6J8EGN2_MYTCO</name>
<dbReference type="AlphaFoldDB" id="A0A6J8EGN2"/>
<dbReference type="Proteomes" id="UP000507470">
    <property type="component" value="Unassembled WGS sequence"/>
</dbReference>
<dbReference type="InterPro" id="IPR000157">
    <property type="entry name" value="TIR_dom"/>
</dbReference>
<evidence type="ECO:0000256" key="5">
    <source>
        <dbReference type="ARBA" id="ARBA00023136"/>
    </source>
</evidence>
<dbReference type="InterPro" id="IPR032675">
    <property type="entry name" value="LRR_dom_sf"/>
</dbReference>
<keyword evidence="4 6" id="KW-1133">Transmembrane helix</keyword>
<dbReference type="EMBL" id="CACVKT020008996">
    <property type="protein sequence ID" value="CAC5419146.1"/>
    <property type="molecule type" value="Genomic_DNA"/>
</dbReference>
<evidence type="ECO:0000256" key="4">
    <source>
        <dbReference type="ARBA" id="ARBA00022989"/>
    </source>
</evidence>
<keyword evidence="3" id="KW-0732">Signal</keyword>
<evidence type="ECO:0000256" key="6">
    <source>
        <dbReference type="SAM" id="Phobius"/>
    </source>
</evidence>
<dbReference type="PROSITE" id="PS50104">
    <property type="entry name" value="TIR"/>
    <property type="match status" value="1"/>
</dbReference>
<dbReference type="PANTHER" id="PTHR24365">
    <property type="entry name" value="TOLL-LIKE RECEPTOR"/>
    <property type="match status" value="1"/>
</dbReference>
<keyword evidence="2 6" id="KW-0812">Transmembrane</keyword>
<evidence type="ECO:0000259" key="7">
    <source>
        <dbReference type="PROSITE" id="PS50104"/>
    </source>
</evidence>
<evidence type="ECO:0000256" key="2">
    <source>
        <dbReference type="ARBA" id="ARBA00022692"/>
    </source>
</evidence>
<dbReference type="OrthoDB" id="6134202at2759"/>
<dbReference type="GO" id="GO:0007165">
    <property type="term" value="P:signal transduction"/>
    <property type="evidence" value="ECO:0007669"/>
    <property type="project" value="InterPro"/>
</dbReference>
<feature type="domain" description="TIR" evidence="7">
    <location>
        <begin position="124"/>
        <end position="217"/>
    </location>
</feature>
<dbReference type="SUPFAM" id="SSF52200">
    <property type="entry name" value="Toll/Interleukin receptor TIR domain"/>
    <property type="match status" value="1"/>
</dbReference>
<feature type="transmembrane region" description="Helical" evidence="6">
    <location>
        <begin position="70"/>
        <end position="92"/>
    </location>
</feature>
<evidence type="ECO:0000313" key="9">
    <source>
        <dbReference type="Proteomes" id="UP000507470"/>
    </source>
</evidence>
<reference evidence="8 9" key="1">
    <citation type="submission" date="2020-06" db="EMBL/GenBank/DDBJ databases">
        <authorList>
            <person name="Li R."/>
            <person name="Bekaert M."/>
        </authorList>
    </citation>
    <scope>NUCLEOTIDE SEQUENCE [LARGE SCALE GENOMIC DNA]</scope>
    <source>
        <strain evidence="9">wild</strain>
    </source>
</reference>
<evidence type="ECO:0000313" key="8">
    <source>
        <dbReference type="EMBL" id="CAC5419146.1"/>
    </source>
</evidence>
<evidence type="ECO:0000256" key="1">
    <source>
        <dbReference type="ARBA" id="ARBA00004167"/>
    </source>
</evidence>
<evidence type="ECO:0000256" key="3">
    <source>
        <dbReference type="ARBA" id="ARBA00022729"/>
    </source>
</evidence>
<dbReference type="Gene3D" id="3.80.10.10">
    <property type="entry name" value="Ribonuclease Inhibitor"/>
    <property type="match status" value="1"/>
</dbReference>
<dbReference type="PANTHER" id="PTHR24365:SF530">
    <property type="entry name" value="MSTPROX-RELATED"/>
    <property type="match status" value="1"/>
</dbReference>
<dbReference type="InterPro" id="IPR035897">
    <property type="entry name" value="Toll_tir_struct_dom_sf"/>
</dbReference>
<dbReference type="GO" id="GO:0005886">
    <property type="term" value="C:plasma membrane"/>
    <property type="evidence" value="ECO:0007669"/>
    <property type="project" value="TreeGrafter"/>
</dbReference>
<comment type="subcellular location">
    <subcellularLocation>
        <location evidence="1">Membrane</location>
        <topology evidence="1">Single-pass membrane protein</topology>
    </subcellularLocation>
</comment>
<proteinExistence type="predicted"/>
<dbReference type="Pfam" id="PF01582">
    <property type="entry name" value="TIR"/>
    <property type="match status" value="1"/>
</dbReference>
<protein>
    <recommendedName>
        <fullName evidence="7">TIR domain-containing protein</fullName>
    </recommendedName>
</protein>
<gene>
    <name evidence="8" type="ORF">MCOR_51531</name>
</gene>
<organism evidence="8 9">
    <name type="scientific">Mytilus coruscus</name>
    <name type="common">Sea mussel</name>
    <dbReference type="NCBI Taxonomy" id="42192"/>
    <lineage>
        <taxon>Eukaryota</taxon>
        <taxon>Metazoa</taxon>
        <taxon>Spiralia</taxon>
        <taxon>Lophotrochozoa</taxon>
        <taxon>Mollusca</taxon>
        <taxon>Bivalvia</taxon>
        <taxon>Autobranchia</taxon>
        <taxon>Pteriomorphia</taxon>
        <taxon>Mytilida</taxon>
        <taxon>Mytiloidea</taxon>
        <taxon>Mytilidae</taxon>
        <taxon>Mytilinae</taxon>
        <taxon>Mytilus</taxon>
    </lineage>
</organism>
<keyword evidence="9" id="KW-1185">Reference proteome</keyword>
<dbReference type="GO" id="GO:0038023">
    <property type="term" value="F:signaling receptor activity"/>
    <property type="evidence" value="ECO:0007669"/>
    <property type="project" value="TreeGrafter"/>
</dbReference>